<proteinExistence type="predicted"/>
<sequence>MRRRWFSGGRRLWALMLGIGVFLSAVLGLVAPAAHAAPLAPPRSVAPFVPTNTRLLGKEYLPALATLVLWAQQKGGSYPPGLWVVFVQHRETGWQAVTVRRWSALPLASKPLVRMNPAGHEGAVILPVSTGGNAAAETMFLNFVVSPTKVTLAYTVTGYSGYVTGGSQSFREIFSSFAEQFTWRGPALIAQHEGLLETIPPGAHVIPVYLYPGQPTPTILGSPVIHLKVGQPIAMRPDTVDALHAVEHGTLAMYGPFPTRGDADPLSIFAADTILGLTYPGFSRPGTYYLDLATSTTHFVVLTVVVSRA</sequence>
<organism evidence="1 2">
    <name type="scientific">Sulfobacillus acidophilus</name>
    <dbReference type="NCBI Taxonomy" id="53633"/>
    <lineage>
        <taxon>Bacteria</taxon>
        <taxon>Bacillati</taxon>
        <taxon>Bacillota</taxon>
        <taxon>Clostridia</taxon>
        <taxon>Eubacteriales</taxon>
        <taxon>Clostridiales Family XVII. Incertae Sedis</taxon>
        <taxon>Sulfobacillus</taxon>
    </lineage>
</organism>
<evidence type="ECO:0000313" key="2">
    <source>
        <dbReference type="Proteomes" id="UP000241848"/>
    </source>
</evidence>
<dbReference type="EMBL" id="PXYV01000004">
    <property type="protein sequence ID" value="PSR23650.1"/>
    <property type="molecule type" value="Genomic_DNA"/>
</dbReference>
<dbReference type="AlphaFoldDB" id="A0A2T2WN40"/>
<comment type="caution">
    <text evidence="1">The sequence shown here is derived from an EMBL/GenBank/DDBJ whole genome shotgun (WGS) entry which is preliminary data.</text>
</comment>
<dbReference type="Proteomes" id="UP000241848">
    <property type="component" value="Unassembled WGS sequence"/>
</dbReference>
<protein>
    <submittedName>
        <fullName evidence="1">Uncharacterized protein</fullName>
    </submittedName>
</protein>
<name>A0A2T2WN40_9FIRM</name>
<evidence type="ECO:0000313" key="1">
    <source>
        <dbReference type="EMBL" id="PSR23650.1"/>
    </source>
</evidence>
<reference evidence="1 2" key="1">
    <citation type="journal article" date="2014" name="BMC Genomics">
        <title>Comparison of environmental and isolate Sulfobacillus genomes reveals diverse carbon, sulfur, nitrogen, and hydrogen metabolisms.</title>
        <authorList>
            <person name="Justice N.B."/>
            <person name="Norman A."/>
            <person name="Brown C.T."/>
            <person name="Singh A."/>
            <person name="Thomas B.C."/>
            <person name="Banfield J.F."/>
        </authorList>
    </citation>
    <scope>NUCLEOTIDE SEQUENCE [LARGE SCALE GENOMIC DNA]</scope>
    <source>
        <strain evidence="1">AMDSBA3</strain>
    </source>
</reference>
<accession>A0A2T2WN40</accession>
<gene>
    <name evidence="1" type="ORF">C7B45_02465</name>
</gene>